<evidence type="ECO:0000313" key="2">
    <source>
        <dbReference type="Proteomes" id="UP000237608"/>
    </source>
</evidence>
<sequence length="282" mass="33596">MKQLLFLFLGTLFFSSCDYFDFRSKEEEEEEIVAMVNDQKLFKDDIKSILPENYTKNDSTLLVKSFINNWALKQLLLSKAEENSSLETTNEINKLVNEYRESLLINNYKEMLINQQLDTTIYSNEIEDFYNINKENFKLNEDLIKIKYLHFDHKVVNKNELIRLFRSERIDDLEALQKQQLSFKQFQFNTDIWTSVDKVATILPFSRDILLNKTKYLEKQDSIGLYLISINDVLVRNETAPLSYIKPQIKQMILHRRKIELIKDIEKIILQDATKNNNFKTY</sequence>
<protein>
    <recommendedName>
        <fullName evidence="3">Peptidylprolyl isomerase</fullName>
    </recommendedName>
</protein>
<dbReference type="RefSeq" id="WP_105045202.1">
    <property type="nucleotide sequence ID" value="NZ_CP150662.1"/>
</dbReference>
<organism evidence="1 2">
    <name type="scientific">Polaribacter gangjinensis</name>
    <dbReference type="NCBI Taxonomy" id="574710"/>
    <lineage>
        <taxon>Bacteria</taxon>
        <taxon>Pseudomonadati</taxon>
        <taxon>Bacteroidota</taxon>
        <taxon>Flavobacteriia</taxon>
        <taxon>Flavobacteriales</taxon>
        <taxon>Flavobacteriaceae</taxon>
    </lineage>
</organism>
<reference evidence="1 2" key="1">
    <citation type="submission" date="2016-12" db="EMBL/GenBank/DDBJ databases">
        <title>Trade-off between light-utilization and light-protection in marine flavobacteria.</title>
        <authorList>
            <person name="Kumagai Y."/>
            <person name="Yoshizawa S."/>
            <person name="Kogure K."/>
            <person name="Iwasaki W."/>
        </authorList>
    </citation>
    <scope>NUCLEOTIDE SEQUENCE [LARGE SCALE GENOMIC DNA]</scope>
    <source>
        <strain evidence="1 2">KCTC 22729</strain>
    </source>
</reference>
<dbReference type="EMBL" id="MSCL01000001">
    <property type="protein sequence ID" value="PQJ74048.1"/>
    <property type="molecule type" value="Genomic_DNA"/>
</dbReference>
<name>A0A2S7W8U9_9FLAO</name>
<gene>
    <name evidence="1" type="ORF">BTO13_01620</name>
</gene>
<evidence type="ECO:0008006" key="3">
    <source>
        <dbReference type="Google" id="ProtNLM"/>
    </source>
</evidence>
<accession>A0A2S7W8U9</accession>
<dbReference type="Proteomes" id="UP000237608">
    <property type="component" value="Unassembled WGS sequence"/>
</dbReference>
<comment type="caution">
    <text evidence="1">The sequence shown here is derived from an EMBL/GenBank/DDBJ whole genome shotgun (WGS) entry which is preliminary data.</text>
</comment>
<evidence type="ECO:0000313" key="1">
    <source>
        <dbReference type="EMBL" id="PQJ74048.1"/>
    </source>
</evidence>
<keyword evidence="2" id="KW-1185">Reference proteome</keyword>
<dbReference type="PROSITE" id="PS51257">
    <property type="entry name" value="PROKAR_LIPOPROTEIN"/>
    <property type="match status" value="1"/>
</dbReference>
<dbReference type="OrthoDB" id="9785180at2"/>
<dbReference type="AlphaFoldDB" id="A0A2S7W8U9"/>
<proteinExistence type="predicted"/>